<evidence type="ECO:0000313" key="6">
    <source>
        <dbReference type="Proteomes" id="UP000437068"/>
    </source>
</evidence>
<accession>A0A6A3YFE5</accession>
<keyword evidence="5" id="KW-1185">Reference proteome</keyword>
<proteinExistence type="predicted"/>
<organism evidence="2 5">
    <name type="scientific">Phytophthora fragariae</name>
    <dbReference type="NCBI Taxonomy" id="53985"/>
    <lineage>
        <taxon>Eukaryota</taxon>
        <taxon>Sar</taxon>
        <taxon>Stramenopiles</taxon>
        <taxon>Oomycota</taxon>
        <taxon>Peronosporomycetes</taxon>
        <taxon>Peronosporales</taxon>
        <taxon>Peronosporaceae</taxon>
        <taxon>Phytophthora</taxon>
    </lineage>
</organism>
<feature type="region of interest" description="Disordered" evidence="1">
    <location>
        <begin position="40"/>
        <end position="91"/>
    </location>
</feature>
<evidence type="ECO:0000313" key="7">
    <source>
        <dbReference type="Proteomes" id="UP000486351"/>
    </source>
</evidence>
<dbReference type="Proteomes" id="UP000437068">
    <property type="component" value="Unassembled WGS sequence"/>
</dbReference>
<dbReference type="EMBL" id="QXFY01000457">
    <property type="protein sequence ID" value="KAE9343842.1"/>
    <property type="molecule type" value="Genomic_DNA"/>
</dbReference>
<evidence type="ECO:0000313" key="3">
    <source>
        <dbReference type="EMBL" id="KAE9312370.1"/>
    </source>
</evidence>
<gene>
    <name evidence="3" type="ORF">PF001_g9268</name>
    <name evidence="2" type="ORF">PF005_g8816</name>
    <name evidence="4" type="ORF">PF008_g9505</name>
</gene>
<evidence type="ECO:0000313" key="4">
    <source>
        <dbReference type="EMBL" id="KAE9343842.1"/>
    </source>
</evidence>
<evidence type="ECO:0000313" key="2">
    <source>
        <dbReference type="EMBL" id="KAE9217048.1"/>
    </source>
</evidence>
<dbReference type="AlphaFoldDB" id="A0A6A3YFE5"/>
<protein>
    <submittedName>
        <fullName evidence="2">Uncharacterized protein</fullName>
    </submittedName>
</protein>
<name>A0A6A3YFE5_9STRA</name>
<comment type="caution">
    <text evidence="2">The sequence shown here is derived from an EMBL/GenBank/DDBJ whole genome shotgun (WGS) entry which is preliminary data.</text>
</comment>
<evidence type="ECO:0000313" key="5">
    <source>
        <dbReference type="Proteomes" id="UP000433483"/>
    </source>
</evidence>
<dbReference type="EMBL" id="QXGB01000384">
    <property type="protein sequence ID" value="KAE9217048.1"/>
    <property type="molecule type" value="Genomic_DNA"/>
</dbReference>
<reference evidence="5 6" key="1">
    <citation type="submission" date="2018-08" db="EMBL/GenBank/DDBJ databases">
        <title>Genomic investigation of the strawberry pathogen Phytophthora fragariae indicates pathogenicity is determined by transcriptional variation in three key races.</title>
        <authorList>
            <person name="Adams T.M."/>
            <person name="Armitage A.D."/>
            <person name="Sobczyk M.K."/>
            <person name="Bates H.J."/>
            <person name="Dunwell J.M."/>
            <person name="Nellist C.F."/>
            <person name="Harrison R.J."/>
        </authorList>
    </citation>
    <scope>NUCLEOTIDE SEQUENCE [LARGE SCALE GENOMIC DNA]</scope>
    <source>
        <strain evidence="3 6">A4</strain>
        <strain evidence="2 5">NOV-27</strain>
        <strain evidence="4 7">NOV-77</strain>
    </source>
</reference>
<dbReference type="Proteomes" id="UP000486351">
    <property type="component" value="Unassembled WGS sequence"/>
</dbReference>
<evidence type="ECO:0000256" key="1">
    <source>
        <dbReference type="SAM" id="MobiDB-lite"/>
    </source>
</evidence>
<sequence>MDIYDKPRCRWFSPRSVKWRNEGNAALRCAFAMLKLPRRKRNAATGKTELQQSLLGRASGRKQARTSRSEERKTRRCGTVVSATEDSKGDS</sequence>
<dbReference type="EMBL" id="QXGE01000443">
    <property type="protein sequence ID" value="KAE9312370.1"/>
    <property type="molecule type" value="Genomic_DNA"/>
</dbReference>
<dbReference type="Proteomes" id="UP000433483">
    <property type="component" value="Unassembled WGS sequence"/>
</dbReference>